<reference evidence="1" key="2">
    <citation type="submission" date="2025-09" db="UniProtKB">
        <authorList>
            <consortium name="EnsemblPlants"/>
        </authorList>
    </citation>
    <scope>IDENTIFICATION</scope>
</reference>
<dbReference type="Proteomes" id="UP001732700">
    <property type="component" value="Chromosome 1D"/>
</dbReference>
<accession>A0ACD5U5I3</accession>
<sequence length="249" mass="28260">MADEEQNPRHGADNNDGQNSGEGAVVPQHKFKLLPLLDDGDSLPSDLSGSSDGDVDNDEDEECSIGNPLLTDSFGNLTTWRLSDLNAEFTKYLEEEASKPKEKKLTKEERLKVHSNRMERYMKSALQKYNAEEKLTEDMHFEFDKVRSQNWIVEGDQDNQFYYHFNFSATQACSKTCLFFAEVIPDDGDSFDITCCKPLNDDDSGHCYGCKNRHVDDLRHPACGNVYVGGHEDQKFPFMIDTESEDDSD</sequence>
<evidence type="ECO:0000313" key="2">
    <source>
        <dbReference type="Proteomes" id="UP001732700"/>
    </source>
</evidence>
<protein>
    <submittedName>
        <fullName evidence="1">Uncharacterized protein</fullName>
    </submittedName>
</protein>
<proteinExistence type="predicted"/>
<organism evidence="1 2">
    <name type="scientific">Avena sativa</name>
    <name type="common">Oat</name>
    <dbReference type="NCBI Taxonomy" id="4498"/>
    <lineage>
        <taxon>Eukaryota</taxon>
        <taxon>Viridiplantae</taxon>
        <taxon>Streptophyta</taxon>
        <taxon>Embryophyta</taxon>
        <taxon>Tracheophyta</taxon>
        <taxon>Spermatophyta</taxon>
        <taxon>Magnoliopsida</taxon>
        <taxon>Liliopsida</taxon>
        <taxon>Poales</taxon>
        <taxon>Poaceae</taxon>
        <taxon>BOP clade</taxon>
        <taxon>Pooideae</taxon>
        <taxon>Poodae</taxon>
        <taxon>Poeae</taxon>
        <taxon>Poeae Chloroplast Group 1 (Aveneae type)</taxon>
        <taxon>Aveninae</taxon>
        <taxon>Avena</taxon>
    </lineage>
</organism>
<dbReference type="EnsemblPlants" id="AVESA.00010b.r2.1DG0178730.1">
    <property type="protein sequence ID" value="AVESA.00010b.r2.1DG0178730.1.CDS"/>
    <property type="gene ID" value="AVESA.00010b.r2.1DG0178730"/>
</dbReference>
<reference evidence="1" key="1">
    <citation type="submission" date="2021-05" db="EMBL/GenBank/DDBJ databases">
        <authorList>
            <person name="Scholz U."/>
            <person name="Mascher M."/>
            <person name="Fiebig A."/>
        </authorList>
    </citation>
    <scope>NUCLEOTIDE SEQUENCE [LARGE SCALE GENOMIC DNA]</scope>
</reference>
<keyword evidence="2" id="KW-1185">Reference proteome</keyword>
<name>A0ACD5U5I3_AVESA</name>
<evidence type="ECO:0000313" key="1">
    <source>
        <dbReference type="EnsemblPlants" id="AVESA.00010b.r2.1DG0178730.1.CDS"/>
    </source>
</evidence>